<protein>
    <submittedName>
        <fullName evidence="2">Uncharacterized protein</fullName>
    </submittedName>
</protein>
<comment type="caution">
    <text evidence="2">The sequence shown here is derived from an EMBL/GenBank/DDBJ whole genome shotgun (WGS) entry which is preliminary data.</text>
</comment>
<feature type="region of interest" description="Disordered" evidence="1">
    <location>
        <begin position="594"/>
        <end position="613"/>
    </location>
</feature>
<keyword evidence="3" id="KW-1185">Reference proteome</keyword>
<feature type="region of interest" description="Disordered" evidence="1">
    <location>
        <begin position="722"/>
        <end position="750"/>
    </location>
</feature>
<dbReference type="PANTHER" id="PTHR35711:SF1">
    <property type="entry name" value="ECTODERMAL, ISOFORM F"/>
    <property type="match status" value="1"/>
</dbReference>
<dbReference type="AlphaFoldDB" id="A0AAV9X9D3"/>
<feature type="compositionally biased region" description="Acidic residues" evidence="1">
    <location>
        <begin position="477"/>
        <end position="491"/>
    </location>
</feature>
<evidence type="ECO:0000313" key="3">
    <source>
        <dbReference type="Proteomes" id="UP001365542"/>
    </source>
</evidence>
<sequence>MLDCDETAFTAEPHKCCMTCEGAVCRFCEKVFCWECFKLKRAKFKEDYQAYMKLDKWCSTTCQDCFETQLSLARTELERVRVWKFVGVNINMRNMREVMKTHRGYRWREPYRPRIEQDPELRQKNETEEEDTQMGDILETAPKQSLIESIDAYKVHLTNVVARVEAGRAHMKAVKAQATKMKNTQGESAELGDSETNDTKKEYFKLFDHEMEEHEMADNKMKEGEMKDVELKDVEMDDVKWDETGGNNTKADGVNGGELNGEDEKPEDKKPDNEKLEDQAIDEKIENEKTEEETHTDEKHADGKLEDEKAEDQKAEDKEIEDEKDRNTEVRETKDWGVEVNESINKRMSEDKQIEAEKIRLEQEKVELDSTEHQTQEDEQMVEERTNEKVEDKPMEDKPIEDKPMEDKSMDDNLVEDGQDLAAPKQDQPMEDVQKEDRSREEEQPKQDKEIPDVSRGVTEVNSGSESSSDLGVDSGSECETDDSDDLDSGDSEIAGEKHPILENMDSLYSALLREATKGKVLVRGVPQLLRALRNARKHMGDYKVTLAAEKALRRKYKDGVRKRRLTGKERENPLLGYKQSTFLGADDPKAQPRGWKFGHGTPIPNSLPKERENGECRVDEDFQWYPTDDEIQYFEYRIEDKGSPWYIDDEGLRRYDFIYEGNEAEEAIEEDFLVHRRRYFERRRKIKKETRWWLKSAYLPTTWDSGCYKKGVKRAVEELDTSDEDEAIENSRDEGIESSSEAITRKPKRKIDVDREKFMKDKQMSMQVNNERKSQSKRMKVRFADQVGLGLEQHAPDPSISVLAGAQVLPPKPKGSAVRLEGAQPSKISTSGNPEDDGLGRFPYYDIYNEKIGDNDRGYYGL</sequence>
<dbReference type="PANTHER" id="PTHR35711">
    <property type="entry name" value="EXPRESSED PROTEIN"/>
    <property type="match status" value="1"/>
</dbReference>
<feature type="region of interest" description="Disordered" evidence="1">
    <location>
        <begin position="221"/>
        <end position="502"/>
    </location>
</feature>
<dbReference type="EMBL" id="JAVHJO010000008">
    <property type="protein sequence ID" value="KAK6538324.1"/>
    <property type="molecule type" value="Genomic_DNA"/>
</dbReference>
<name>A0AAV9X9D3_9PEZI</name>
<gene>
    <name evidence="2" type="ORF">TWF694_011203</name>
</gene>
<organism evidence="2 3">
    <name type="scientific">Orbilia ellipsospora</name>
    <dbReference type="NCBI Taxonomy" id="2528407"/>
    <lineage>
        <taxon>Eukaryota</taxon>
        <taxon>Fungi</taxon>
        <taxon>Dikarya</taxon>
        <taxon>Ascomycota</taxon>
        <taxon>Pezizomycotina</taxon>
        <taxon>Orbiliomycetes</taxon>
        <taxon>Orbiliales</taxon>
        <taxon>Orbiliaceae</taxon>
        <taxon>Orbilia</taxon>
    </lineage>
</organism>
<feature type="compositionally biased region" description="Basic and acidic residues" evidence="1">
    <location>
        <begin position="262"/>
        <end position="337"/>
    </location>
</feature>
<feature type="compositionally biased region" description="Polar residues" evidence="1">
    <location>
        <begin position="460"/>
        <end position="470"/>
    </location>
</feature>
<accession>A0AAV9X9D3</accession>
<feature type="compositionally biased region" description="Basic and acidic residues" evidence="1">
    <location>
        <begin position="221"/>
        <end position="243"/>
    </location>
</feature>
<evidence type="ECO:0000256" key="1">
    <source>
        <dbReference type="SAM" id="MobiDB-lite"/>
    </source>
</evidence>
<dbReference type="Proteomes" id="UP001365542">
    <property type="component" value="Unassembled WGS sequence"/>
</dbReference>
<feature type="compositionally biased region" description="Basic and acidic residues" evidence="1">
    <location>
        <begin position="432"/>
        <end position="453"/>
    </location>
</feature>
<feature type="compositionally biased region" description="Basic and acidic residues" evidence="1">
    <location>
        <begin position="116"/>
        <end position="126"/>
    </location>
</feature>
<proteinExistence type="predicted"/>
<feature type="region of interest" description="Disordered" evidence="1">
    <location>
        <begin position="811"/>
        <end position="841"/>
    </location>
</feature>
<dbReference type="CDD" id="cd00065">
    <property type="entry name" value="FYVE_like_SF"/>
    <property type="match status" value="1"/>
</dbReference>
<feature type="region of interest" description="Disordered" evidence="1">
    <location>
        <begin position="116"/>
        <end position="135"/>
    </location>
</feature>
<feature type="compositionally biased region" description="Basic and acidic residues" evidence="1">
    <location>
        <begin position="344"/>
        <end position="411"/>
    </location>
</feature>
<evidence type="ECO:0000313" key="2">
    <source>
        <dbReference type="EMBL" id="KAK6538324.1"/>
    </source>
</evidence>
<reference evidence="2 3" key="1">
    <citation type="submission" date="2019-10" db="EMBL/GenBank/DDBJ databases">
        <authorList>
            <person name="Palmer J.M."/>
        </authorList>
    </citation>
    <scope>NUCLEOTIDE SEQUENCE [LARGE SCALE GENOMIC DNA]</scope>
    <source>
        <strain evidence="2 3">TWF694</strain>
    </source>
</reference>